<dbReference type="Pfam" id="PF02915">
    <property type="entry name" value="Rubrerythrin"/>
    <property type="match status" value="2"/>
</dbReference>
<dbReference type="PANTHER" id="PTHR33531">
    <property type="entry name" value="RUBRERYTHRIN SUBFAMILY"/>
    <property type="match status" value="1"/>
</dbReference>
<reference evidence="3" key="1">
    <citation type="submission" date="2010-11" db="EMBL/GenBank/DDBJ databases">
        <title>The complete genome of Mahella australiensis DSM 15567.</title>
        <authorList>
            <consortium name="US DOE Joint Genome Institute (JGI-PGF)"/>
            <person name="Lucas S."/>
            <person name="Copeland A."/>
            <person name="Lapidus A."/>
            <person name="Bruce D."/>
            <person name="Goodwin L."/>
            <person name="Pitluck S."/>
            <person name="Kyrpides N."/>
            <person name="Mavromatis K."/>
            <person name="Pagani I."/>
            <person name="Ivanova N."/>
            <person name="Teshima H."/>
            <person name="Brettin T."/>
            <person name="Detter J.C."/>
            <person name="Han C."/>
            <person name="Tapia R."/>
            <person name="Land M."/>
            <person name="Hauser L."/>
            <person name="Markowitz V."/>
            <person name="Cheng J.-F."/>
            <person name="Hugenholtz P."/>
            <person name="Woyke T."/>
            <person name="Wu D."/>
            <person name="Spring S."/>
            <person name="Pukall R."/>
            <person name="Steenblock K."/>
            <person name="Schneider S."/>
            <person name="Klenk H.-P."/>
            <person name="Eisen J.A."/>
        </authorList>
    </citation>
    <scope>NUCLEOTIDE SEQUENCE [LARGE SCALE GENOMIC DNA]</scope>
    <source>
        <strain evidence="3">DSM 15567 / CIP 107919 / 50-1 BON</strain>
    </source>
</reference>
<feature type="domain" description="Rubrerythrin diiron-binding" evidence="1">
    <location>
        <begin position="111"/>
        <end position="163"/>
    </location>
</feature>
<dbReference type="eggNOG" id="COG1633">
    <property type="taxonomic scope" value="Bacteria"/>
</dbReference>
<dbReference type="EMBL" id="CP002360">
    <property type="protein sequence ID" value="AEE97170.1"/>
    <property type="molecule type" value="Genomic_DNA"/>
</dbReference>
<organism evidence="2 3">
    <name type="scientific">Mahella australiensis (strain DSM 15567 / CIP 107919 / 50-1 BON)</name>
    <dbReference type="NCBI Taxonomy" id="697281"/>
    <lineage>
        <taxon>Bacteria</taxon>
        <taxon>Bacillati</taxon>
        <taxon>Bacillota</taxon>
        <taxon>Clostridia</taxon>
        <taxon>Thermoanaerobacterales</taxon>
        <taxon>Thermoanaerobacterales Family IV. Incertae Sedis</taxon>
        <taxon>Mahella</taxon>
    </lineage>
</organism>
<dbReference type="Proteomes" id="UP000008457">
    <property type="component" value="Chromosome"/>
</dbReference>
<dbReference type="KEGG" id="mas:Mahau_1994"/>
<dbReference type="GO" id="GO:0016491">
    <property type="term" value="F:oxidoreductase activity"/>
    <property type="evidence" value="ECO:0007669"/>
    <property type="project" value="InterPro"/>
</dbReference>
<dbReference type="GO" id="GO:0046872">
    <property type="term" value="F:metal ion binding"/>
    <property type="evidence" value="ECO:0007669"/>
    <property type="project" value="InterPro"/>
</dbReference>
<dbReference type="InterPro" id="IPR003251">
    <property type="entry name" value="Rr_diiron-bd_dom"/>
</dbReference>
<proteinExistence type="predicted"/>
<evidence type="ECO:0000259" key="1">
    <source>
        <dbReference type="Pfam" id="PF02915"/>
    </source>
</evidence>
<reference evidence="2 3" key="2">
    <citation type="journal article" date="2011" name="Stand. Genomic Sci.">
        <title>Complete genome sequence of Mahella australiensis type strain (50-1 BON).</title>
        <authorList>
            <person name="Sikorski J."/>
            <person name="Teshima H."/>
            <person name="Nolan M."/>
            <person name="Lucas S."/>
            <person name="Hammon N."/>
            <person name="Deshpande S."/>
            <person name="Cheng J.F."/>
            <person name="Pitluck S."/>
            <person name="Liolios K."/>
            <person name="Pagani I."/>
            <person name="Ivanova N."/>
            <person name="Huntemann M."/>
            <person name="Mavromatis K."/>
            <person name="Ovchinikova G."/>
            <person name="Pati A."/>
            <person name="Tapia R."/>
            <person name="Han C."/>
            <person name="Goodwin L."/>
            <person name="Chen A."/>
            <person name="Palaniappan K."/>
            <person name="Land M."/>
            <person name="Hauser L."/>
            <person name="Ngatchou-Djao O.D."/>
            <person name="Rohde M."/>
            <person name="Pukall R."/>
            <person name="Spring S."/>
            <person name="Abt B."/>
            <person name="Goker M."/>
            <person name="Detter J.C."/>
            <person name="Woyke T."/>
            <person name="Bristow J."/>
            <person name="Markowitz V."/>
            <person name="Hugenholtz P."/>
            <person name="Eisen J.A."/>
            <person name="Kyrpides N.C."/>
            <person name="Klenk H.P."/>
            <person name="Lapidus A."/>
        </authorList>
    </citation>
    <scope>NUCLEOTIDE SEQUENCE [LARGE SCALE GENOMIC DNA]</scope>
    <source>
        <strain evidence="3">DSM 15567 / CIP 107919 / 50-1 BON</strain>
    </source>
</reference>
<dbReference type="InterPro" id="IPR009078">
    <property type="entry name" value="Ferritin-like_SF"/>
</dbReference>
<dbReference type="SUPFAM" id="SSF47240">
    <property type="entry name" value="Ferritin-like"/>
    <property type="match status" value="1"/>
</dbReference>
<evidence type="ECO:0000313" key="3">
    <source>
        <dbReference type="Proteomes" id="UP000008457"/>
    </source>
</evidence>
<accession>F4A231</accession>
<gene>
    <name evidence="2" type="ordered locus">Mahau_1994</name>
</gene>
<dbReference type="InterPro" id="IPR012347">
    <property type="entry name" value="Ferritin-like"/>
</dbReference>
<sequence length="169" mass="19079">MELDQINELEALRIAVEIEENGYEFYTKAIEMVSDIEVKALFQRLAREEKAHAARFQAIYDKYLADNPAGSDEYIYDPEVSSYLKAISMSAVFPPVGEIDDVVEQVADIYDVLDLALQVEKDSILYYSELAAHAKNPAAKSAFSALISEERKHVIDIQRLLDLLDTDSI</sequence>
<dbReference type="Gene3D" id="1.20.1260.10">
    <property type="match status" value="1"/>
</dbReference>
<dbReference type="RefSeq" id="WP_013781598.1">
    <property type="nucleotide sequence ID" value="NC_015520.1"/>
</dbReference>
<dbReference type="OrthoDB" id="271558at2"/>
<dbReference type="AlphaFoldDB" id="F4A231"/>
<protein>
    <submittedName>
        <fullName evidence="2">Rubrerythrin</fullName>
    </submittedName>
</protein>
<feature type="domain" description="Rubrerythrin diiron-binding" evidence="1">
    <location>
        <begin position="10"/>
        <end position="60"/>
    </location>
</feature>
<keyword evidence="3" id="KW-1185">Reference proteome</keyword>
<dbReference type="STRING" id="697281.Mahau_1994"/>
<dbReference type="CDD" id="cd01045">
    <property type="entry name" value="Ferritin_like_AB"/>
    <property type="match status" value="1"/>
</dbReference>
<evidence type="ECO:0000313" key="2">
    <source>
        <dbReference type="EMBL" id="AEE97170.1"/>
    </source>
</evidence>
<name>F4A231_MAHA5</name>
<dbReference type="PANTHER" id="PTHR33531:SF7">
    <property type="entry name" value="HYPOTHETICAL MEMBRANE PROTEIN, CONSERVED"/>
    <property type="match status" value="1"/>
</dbReference>
<dbReference type="HOGENOM" id="CLU_122749_0_0_9"/>